<reference evidence="1 2" key="2">
    <citation type="submission" date="2018-11" db="EMBL/GenBank/DDBJ databases">
        <authorList>
            <consortium name="Pathogen Informatics"/>
        </authorList>
    </citation>
    <scope>NUCLEOTIDE SEQUENCE [LARGE SCALE GENOMIC DNA]</scope>
</reference>
<protein>
    <submittedName>
        <fullName evidence="1 3">Uncharacterized protein</fullName>
    </submittedName>
</protein>
<sequence>MNNEIEITSLTSSSPVYGILIFSHAFHLHLKHRYHRHCHCFHYRDHDHAPSHIVLDDICLQDSFRYVEIHFIVIPFSHLTNTDLSIPVVVVGQDVRTLHVHYGRNGAQSPGIIHIKSTGARH</sequence>
<dbReference type="AlphaFoldDB" id="A0A158RC87"/>
<proteinExistence type="predicted"/>
<dbReference type="EMBL" id="UYYF01004440">
    <property type="protein sequence ID" value="VDN04115.1"/>
    <property type="molecule type" value="Genomic_DNA"/>
</dbReference>
<gene>
    <name evidence="1" type="ORF">TCLT_LOCUS6732</name>
</gene>
<organism evidence="3">
    <name type="scientific">Thelazia callipaeda</name>
    <name type="common">Oriental eyeworm</name>
    <name type="synonym">Parasitic nematode</name>
    <dbReference type="NCBI Taxonomy" id="103827"/>
    <lineage>
        <taxon>Eukaryota</taxon>
        <taxon>Metazoa</taxon>
        <taxon>Ecdysozoa</taxon>
        <taxon>Nematoda</taxon>
        <taxon>Chromadorea</taxon>
        <taxon>Rhabditida</taxon>
        <taxon>Spirurina</taxon>
        <taxon>Spiruromorpha</taxon>
        <taxon>Thelazioidea</taxon>
        <taxon>Thelaziidae</taxon>
        <taxon>Thelazia</taxon>
    </lineage>
</organism>
<evidence type="ECO:0000313" key="2">
    <source>
        <dbReference type="Proteomes" id="UP000276776"/>
    </source>
</evidence>
<dbReference type="Proteomes" id="UP000276776">
    <property type="component" value="Unassembled WGS sequence"/>
</dbReference>
<name>A0A158RC87_THECL</name>
<evidence type="ECO:0000313" key="3">
    <source>
        <dbReference type="WBParaSite" id="TCLT_0000674301-mRNA-1"/>
    </source>
</evidence>
<accession>A0A158RC87</accession>
<reference evidence="3" key="1">
    <citation type="submission" date="2016-04" db="UniProtKB">
        <authorList>
            <consortium name="WormBaseParasite"/>
        </authorList>
    </citation>
    <scope>IDENTIFICATION</scope>
</reference>
<evidence type="ECO:0000313" key="1">
    <source>
        <dbReference type="EMBL" id="VDN04115.1"/>
    </source>
</evidence>
<dbReference type="WBParaSite" id="TCLT_0000674301-mRNA-1">
    <property type="protein sequence ID" value="TCLT_0000674301-mRNA-1"/>
    <property type="gene ID" value="TCLT_0000674301"/>
</dbReference>
<keyword evidence="2" id="KW-1185">Reference proteome</keyword>